<keyword evidence="4" id="KW-1185">Reference proteome</keyword>
<dbReference type="SUPFAM" id="SSF56574">
    <property type="entry name" value="Serpins"/>
    <property type="match status" value="1"/>
</dbReference>
<accession>A0A8J1XPZ0</accession>
<dbReference type="Proteomes" id="UP000749559">
    <property type="component" value="Unassembled WGS sequence"/>
</dbReference>
<dbReference type="Pfam" id="PF00079">
    <property type="entry name" value="Serpin"/>
    <property type="match status" value="1"/>
</dbReference>
<dbReference type="InterPro" id="IPR036186">
    <property type="entry name" value="Serpin_sf"/>
</dbReference>
<dbReference type="InterPro" id="IPR000215">
    <property type="entry name" value="Serpin_fam"/>
</dbReference>
<dbReference type="InterPro" id="IPR023795">
    <property type="entry name" value="Serpin_CS"/>
</dbReference>
<evidence type="ECO:0000256" key="1">
    <source>
        <dbReference type="ARBA" id="ARBA00009500"/>
    </source>
</evidence>
<dbReference type="GO" id="GO:0005615">
    <property type="term" value="C:extracellular space"/>
    <property type="evidence" value="ECO:0007669"/>
    <property type="project" value="InterPro"/>
</dbReference>
<comment type="caution">
    <text evidence="3">The sequence shown here is derived from an EMBL/GenBank/DDBJ whole genome shotgun (WGS) entry which is preliminary data.</text>
</comment>
<evidence type="ECO:0000256" key="2">
    <source>
        <dbReference type="RuleBase" id="RU000411"/>
    </source>
</evidence>
<protein>
    <submittedName>
        <fullName evidence="3">Uncharacterized protein</fullName>
    </submittedName>
</protein>
<dbReference type="InterPro" id="IPR023796">
    <property type="entry name" value="Serpin_dom"/>
</dbReference>
<name>A0A8J1XPZ0_OWEFU</name>
<comment type="similarity">
    <text evidence="1 2">Belongs to the serpin family.</text>
</comment>
<gene>
    <name evidence="3" type="ORF">OFUS_LOCUS26088</name>
</gene>
<dbReference type="CDD" id="cd19590">
    <property type="entry name" value="serpin_thermopin-like"/>
    <property type="match status" value="1"/>
</dbReference>
<dbReference type="AlphaFoldDB" id="A0A8J1XPZ0"/>
<organism evidence="3 4">
    <name type="scientific">Owenia fusiformis</name>
    <name type="common">Polychaete worm</name>
    <dbReference type="NCBI Taxonomy" id="6347"/>
    <lineage>
        <taxon>Eukaryota</taxon>
        <taxon>Metazoa</taxon>
        <taxon>Spiralia</taxon>
        <taxon>Lophotrochozoa</taxon>
        <taxon>Annelida</taxon>
        <taxon>Polychaeta</taxon>
        <taxon>Sedentaria</taxon>
        <taxon>Canalipalpata</taxon>
        <taxon>Sabellida</taxon>
        <taxon>Oweniida</taxon>
        <taxon>Oweniidae</taxon>
        <taxon>Owenia</taxon>
    </lineage>
</organism>
<evidence type="ECO:0000313" key="3">
    <source>
        <dbReference type="EMBL" id="CAH1802407.1"/>
    </source>
</evidence>
<dbReference type="InterPro" id="IPR042185">
    <property type="entry name" value="Serpin_sf_2"/>
</dbReference>
<evidence type="ECO:0000313" key="4">
    <source>
        <dbReference type="Proteomes" id="UP000749559"/>
    </source>
</evidence>
<dbReference type="PROSITE" id="PS00284">
    <property type="entry name" value="SERPIN"/>
    <property type="match status" value="1"/>
</dbReference>
<dbReference type="PANTHER" id="PTHR11461:SF211">
    <property type="entry name" value="GH10112P-RELATED"/>
    <property type="match status" value="1"/>
</dbReference>
<sequence length="507" mass="57006">MNIEVLIGLWVSVSVLISGIQGVPTKCNKELVDAFNQFALDLHRDLSTDDPNGNLIFSPYSVASCFLMVLLGTAGETADSIAEVFHITQAIRESVHAYRRCIDESINGHESVKLNTVNRVYPATTLNLLTSYTDAITEYYGEDAKIEPLDFKKTEESRKIINDWIANVTNNKLQNVIQPSNINEMTVIVLVNAIYFKGSWKYKFLEKETHKTNFFTDIDTSTEVDMMVHRTHFPYTNSPKSILDAQIVELPYVGDTVSMVILLPNNRFRLAELEQKLTLARLKDEMKYLFPDRAVTVSLPKFKLKERYILNNNLKRLGMDHVFSGADLSKMANDDRLSIDEVIHEAFIEVNEEGTEAAAVTVIAGGRSGPPPPVKVTCDQPFLFFIRDKPTGAILFWGRYTTPDPAEDTSTTSSTTQPSTASKAPTVPETIVTEELKQTKITDAPTTTDAGIETSTNRYNMKRVGHNFEECIEKCKIRKAAKNKTNIQPKCMKFCFKRFPTTQLSTP</sequence>
<dbReference type="GO" id="GO:0004867">
    <property type="term" value="F:serine-type endopeptidase inhibitor activity"/>
    <property type="evidence" value="ECO:0007669"/>
    <property type="project" value="InterPro"/>
</dbReference>
<reference evidence="3" key="1">
    <citation type="submission" date="2022-03" db="EMBL/GenBank/DDBJ databases">
        <authorList>
            <person name="Martin C."/>
        </authorList>
    </citation>
    <scope>NUCLEOTIDE SEQUENCE</scope>
</reference>
<proteinExistence type="inferred from homology"/>
<dbReference type="Gene3D" id="3.30.497.10">
    <property type="entry name" value="Antithrombin, subunit I, domain 2"/>
    <property type="match status" value="1"/>
</dbReference>
<dbReference type="EMBL" id="CAIIXF020000012">
    <property type="protein sequence ID" value="CAH1802407.1"/>
    <property type="molecule type" value="Genomic_DNA"/>
</dbReference>
<dbReference type="PANTHER" id="PTHR11461">
    <property type="entry name" value="SERINE PROTEASE INHIBITOR, SERPIN"/>
    <property type="match status" value="1"/>
</dbReference>
<dbReference type="SMART" id="SM00093">
    <property type="entry name" value="SERPIN"/>
    <property type="match status" value="1"/>
</dbReference>
<dbReference type="Gene3D" id="2.30.39.10">
    <property type="entry name" value="Alpha-1-antitrypsin, domain 1"/>
    <property type="match status" value="1"/>
</dbReference>
<dbReference type="OrthoDB" id="671595at2759"/>
<dbReference type="InterPro" id="IPR042178">
    <property type="entry name" value="Serpin_sf_1"/>
</dbReference>